<feature type="region of interest" description="Disordered" evidence="1">
    <location>
        <begin position="330"/>
        <end position="353"/>
    </location>
</feature>
<feature type="transmembrane region" description="Helical" evidence="2">
    <location>
        <begin position="46"/>
        <end position="67"/>
    </location>
</feature>
<organism evidence="3 4">
    <name type="scientific">Kwoniella heveanensis BCC8398</name>
    <dbReference type="NCBI Taxonomy" id="1296120"/>
    <lineage>
        <taxon>Eukaryota</taxon>
        <taxon>Fungi</taxon>
        <taxon>Dikarya</taxon>
        <taxon>Basidiomycota</taxon>
        <taxon>Agaricomycotina</taxon>
        <taxon>Tremellomycetes</taxon>
        <taxon>Tremellales</taxon>
        <taxon>Cryptococcaceae</taxon>
        <taxon>Kwoniella</taxon>
    </lineage>
</organism>
<proteinExistence type="predicted"/>
<feature type="region of interest" description="Disordered" evidence="1">
    <location>
        <begin position="570"/>
        <end position="810"/>
    </location>
</feature>
<name>A0A1B9GVG3_9TREE</name>
<keyword evidence="2" id="KW-0812">Transmembrane</keyword>
<feature type="region of interest" description="Disordered" evidence="1">
    <location>
        <begin position="80"/>
        <end position="110"/>
    </location>
</feature>
<protein>
    <submittedName>
        <fullName evidence="3">Uncharacterized protein</fullName>
    </submittedName>
</protein>
<gene>
    <name evidence="3" type="ORF">I316_03060</name>
</gene>
<dbReference type="AlphaFoldDB" id="A0A1B9GVG3"/>
<keyword evidence="2" id="KW-1133">Transmembrane helix</keyword>
<feature type="compositionally biased region" description="Low complexity" evidence="1">
    <location>
        <begin position="601"/>
        <end position="628"/>
    </location>
</feature>
<feature type="compositionally biased region" description="Low complexity" evidence="1">
    <location>
        <begin position="679"/>
        <end position="691"/>
    </location>
</feature>
<keyword evidence="4" id="KW-1185">Reference proteome</keyword>
<feature type="region of interest" description="Disordered" evidence="1">
    <location>
        <begin position="173"/>
        <end position="199"/>
    </location>
</feature>
<feature type="compositionally biased region" description="Basic and acidic residues" evidence="1">
    <location>
        <begin position="173"/>
        <end position="184"/>
    </location>
</feature>
<feature type="region of interest" description="Disordered" evidence="1">
    <location>
        <begin position="437"/>
        <end position="531"/>
    </location>
</feature>
<evidence type="ECO:0000256" key="1">
    <source>
        <dbReference type="SAM" id="MobiDB-lite"/>
    </source>
</evidence>
<evidence type="ECO:0000313" key="3">
    <source>
        <dbReference type="EMBL" id="OCF35020.1"/>
    </source>
</evidence>
<evidence type="ECO:0000256" key="2">
    <source>
        <dbReference type="SAM" id="Phobius"/>
    </source>
</evidence>
<reference evidence="4" key="2">
    <citation type="submission" date="2013-12" db="EMBL/GenBank/DDBJ databases">
        <title>Evolution of pathogenesis and genome organization in the Tremellales.</title>
        <authorList>
            <person name="Cuomo C."/>
            <person name="Litvintseva A."/>
            <person name="Heitman J."/>
            <person name="Chen Y."/>
            <person name="Sun S."/>
            <person name="Springer D."/>
            <person name="Dromer F."/>
            <person name="Young S."/>
            <person name="Zeng Q."/>
            <person name="Chapman S."/>
            <person name="Gujja S."/>
            <person name="Saif S."/>
            <person name="Birren B."/>
        </authorList>
    </citation>
    <scope>NUCLEOTIDE SEQUENCE [LARGE SCALE GENOMIC DNA]</scope>
    <source>
        <strain evidence="4">BCC8398</strain>
    </source>
</reference>
<feature type="compositionally biased region" description="Low complexity" evidence="1">
    <location>
        <begin position="711"/>
        <end position="744"/>
    </location>
</feature>
<dbReference type="EMBL" id="KI669500">
    <property type="protein sequence ID" value="OCF35020.1"/>
    <property type="molecule type" value="Genomic_DNA"/>
</dbReference>
<dbReference type="Proteomes" id="UP000092666">
    <property type="component" value="Unassembled WGS sequence"/>
</dbReference>
<keyword evidence="2" id="KW-0472">Membrane</keyword>
<feature type="compositionally biased region" description="Low complexity" evidence="1">
    <location>
        <begin position="504"/>
        <end position="528"/>
    </location>
</feature>
<evidence type="ECO:0000313" key="4">
    <source>
        <dbReference type="Proteomes" id="UP000092666"/>
    </source>
</evidence>
<feature type="region of interest" description="Disordered" evidence="1">
    <location>
        <begin position="224"/>
        <end position="244"/>
    </location>
</feature>
<reference evidence="3 4" key="1">
    <citation type="submission" date="2013-07" db="EMBL/GenBank/DDBJ databases">
        <title>The Genome Sequence of Cryptococcus heveanensis BCC8398.</title>
        <authorList>
            <consortium name="The Broad Institute Genome Sequencing Platform"/>
            <person name="Cuomo C."/>
            <person name="Litvintseva A."/>
            <person name="Chen Y."/>
            <person name="Heitman J."/>
            <person name="Sun S."/>
            <person name="Springer D."/>
            <person name="Dromer F."/>
            <person name="Young S.K."/>
            <person name="Zeng Q."/>
            <person name="Gargeya S."/>
            <person name="Fitzgerald M."/>
            <person name="Abouelleil A."/>
            <person name="Alvarado L."/>
            <person name="Berlin A.M."/>
            <person name="Chapman S.B."/>
            <person name="Dewar J."/>
            <person name="Goldberg J."/>
            <person name="Griggs A."/>
            <person name="Gujja S."/>
            <person name="Hansen M."/>
            <person name="Howarth C."/>
            <person name="Imamovic A."/>
            <person name="Larimer J."/>
            <person name="McCowan C."/>
            <person name="Murphy C."/>
            <person name="Pearson M."/>
            <person name="Priest M."/>
            <person name="Roberts A."/>
            <person name="Saif S."/>
            <person name="Shea T."/>
            <person name="Sykes S."/>
            <person name="Wortman J."/>
            <person name="Nusbaum C."/>
            <person name="Birren B."/>
        </authorList>
    </citation>
    <scope>NUCLEOTIDE SEQUENCE [LARGE SCALE GENOMIC DNA]</scope>
    <source>
        <strain evidence="3 4">BCC8398</strain>
    </source>
</reference>
<sequence length="810" mass="86736">MERLGWFFSEVGSLGRRSGVHLLKRMEAHPSTTEDNKDILERNSTAFHAVLGVALSLITLICFYALYRGSQRPFLLSCMRRRRGKKQHPDSRSRRGSMASSSNNALGRTASRSTIHVDNVYIPSTLAAQPGGMWAGSMPSPNLLTDGAKEKKGMWRKTAYLTDLKRAEEALREQYQDQRSDSQHHHQQSKPVYGRGVASTDVSKEKISGDWGYFAQQPHSYLQPTSFGDGSFTTGNNDNNNSPSIQVNVGANGLPLITSKIPSPTFLQPQTSSPSYPYIVENRLSSGIRSATASLAQTSMDISRAASKSAVSLPLSQYSNIDAVTSFSRRSTSSIGGTNGNGVTYPPGAAPPITSDQASMINKLESRSSYDLLRPLNHSDSGYRAGAGAGGVASGPGAASSLSLPLSLSIPPSLSSNLPSPRAYEQNQPYIHSHSQVNLHHPQGTEQDQQQWSSVGGSAVNITPPKPIYEAGRTRTRERTISMGSIAFPQPEPYSASPSTRQFSPPRSGQQDQQQQQQQQQQSPSPQSARSENRLSNLFAYAMLNDIHNAEQGSGETNGEDNEIRGYRQNEAQSRSGGQQAAMSPASSLRPGPSPIQPQHSTSPLSSHSSSSASSSLNPALSPSSSPPFGNGSPTYSAGAGQVDSKPFPAGPYSSSSPDARSPPSTSPSSSPPQPQPRPSMQSHRQPSSQSHFSNQNQAYNRPPRKSAQYSTKSPRPSTSSLTPSKLRYSLTIASSSPPATAASRRFEDTDGFLSPPRASMGGGGGFGRRSGSVDSQRGGPPRIDFVDQGLNGRSSMNMGRPPSMYGYAM</sequence>
<feature type="compositionally biased region" description="Low complexity" evidence="1">
    <location>
        <begin position="652"/>
        <end position="669"/>
    </location>
</feature>
<dbReference type="OrthoDB" id="2565154at2759"/>
<feature type="compositionally biased region" description="Polar residues" evidence="1">
    <location>
        <begin position="570"/>
        <end position="587"/>
    </location>
</feature>
<feature type="compositionally biased region" description="Polar residues" evidence="1">
    <location>
        <begin position="437"/>
        <end position="456"/>
    </location>
</feature>
<accession>A0A1B9GVG3</accession>
<feature type="compositionally biased region" description="Low complexity" evidence="1">
    <location>
        <begin position="330"/>
        <end position="344"/>
    </location>
</feature>